<proteinExistence type="inferred from homology"/>
<sequence length="100" mass="11432">MAHTGFETSTDTLLEEPRLYRVLLLNDDYTAMDFVTQILMEVFDKTSDEATAIMLKIHNEGRGVCGIYTYDIAELKSQIVTQKAKAHKYPLRVITEEMLS</sequence>
<evidence type="ECO:0000256" key="1">
    <source>
        <dbReference type="HAMAP-Rule" id="MF_00302"/>
    </source>
</evidence>
<reference evidence="3 4" key="1">
    <citation type="submission" date="2024-02" db="EMBL/GenBank/DDBJ databases">
        <title>Genome and pathogenicity analysis of Helicobacter mastomyrinus isolated from mice.</title>
        <authorList>
            <person name="Zhu L."/>
        </authorList>
    </citation>
    <scope>NUCLEOTIDE SEQUENCE [LARGE SCALE GENOMIC DNA]</scope>
    <source>
        <strain evidence="3 4">Hm-17</strain>
    </source>
</reference>
<dbReference type="PANTHER" id="PTHR33473:SF19">
    <property type="entry name" value="ATP-DEPENDENT CLP PROTEASE ADAPTER PROTEIN CLPS"/>
    <property type="match status" value="1"/>
</dbReference>
<accession>A0ABZ3F2Z7</accession>
<dbReference type="PANTHER" id="PTHR33473">
    <property type="entry name" value="ATP-DEPENDENT CLP PROTEASE ADAPTER PROTEIN CLPS1, CHLOROPLASTIC"/>
    <property type="match status" value="1"/>
</dbReference>
<dbReference type="Proteomes" id="UP001434737">
    <property type="component" value="Chromosome"/>
</dbReference>
<dbReference type="GO" id="GO:0008233">
    <property type="term" value="F:peptidase activity"/>
    <property type="evidence" value="ECO:0007669"/>
    <property type="project" value="UniProtKB-KW"/>
</dbReference>
<gene>
    <name evidence="1" type="primary">clpS</name>
    <name evidence="3" type="ORF">V3I05_07535</name>
</gene>
<dbReference type="Gene3D" id="3.30.1390.10">
    <property type="match status" value="1"/>
</dbReference>
<comment type="subunit">
    <text evidence="1">Binds to the N-terminal domain of the chaperone ClpA.</text>
</comment>
<organism evidence="3 4">
    <name type="scientific">Helicobacter mastomyrinus</name>
    <dbReference type="NCBI Taxonomy" id="287948"/>
    <lineage>
        <taxon>Bacteria</taxon>
        <taxon>Pseudomonadati</taxon>
        <taxon>Campylobacterota</taxon>
        <taxon>Epsilonproteobacteria</taxon>
        <taxon>Campylobacterales</taxon>
        <taxon>Helicobacteraceae</taxon>
        <taxon>Helicobacter</taxon>
    </lineage>
</organism>
<comment type="function">
    <text evidence="1">Involved in the modulation of the specificity of the ClpAP-mediated ATP-dependent protein degradation.</text>
</comment>
<keyword evidence="3" id="KW-0378">Hydrolase</keyword>
<feature type="domain" description="Adaptor protein ClpS core" evidence="2">
    <location>
        <begin position="15"/>
        <end position="93"/>
    </location>
</feature>
<dbReference type="SUPFAM" id="SSF54736">
    <property type="entry name" value="ClpS-like"/>
    <property type="match status" value="1"/>
</dbReference>
<dbReference type="InterPro" id="IPR014719">
    <property type="entry name" value="Ribosomal_bL12_C/ClpS-like"/>
</dbReference>
<dbReference type="HAMAP" id="MF_00302">
    <property type="entry name" value="ClpS"/>
    <property type="match status" value="1"/>
</dbReference>
<dbReference type="InterPro" id="IPR022935">
    <property type="entry name" value="ClpS"/>
</dbReference>
<dbReference type="GO" id="GO:0006508">
    <property type="term" value="P:proteolysis"/>
    <property type="evidence" value="ECO:0007669"/>
    <property type="project" value="UniProtKB-KW"/>
</dbReference>
<evidence type="ECO:0000313" key="4">
    <source>
        <dbReference type="Proteomes" id="UP001434737"/>
    </source>
</evidence>
<dbReference type="RefSeq" id="WP_295700654.1">
    <property type="nucleotide sequence ID" value="NZ_CP145316.1"/>
</dbReference>
<dbReference type="InterPro" id="IPR003769">
    <property type="entry name" value="ClpS_core"/>
</dbReference>
<name>A0ABZ3F2Z7_9HELI</name>
<evidence type="ECO:0000313" key="3">
    <source>
        <dbReference type="EMBL" id="XAM17531.1"/>
    </source>
</evidence>
<protein>
    <recommendedName>
        <fullName evidence="1">ATP-dependent Clp protease adapter protein ClpS</fullName>
    </recommendedName>
</protein>
<evidence type="ECO:0000259" key="2">
    <source>
        <dbReference type="Pfam" id="PF02617"/>
    </source>
</evidence>
<keyword evidence="4" id="KW-1185">Reference proteome</keyword>
<dbReference type="Pfam" id="PF02617">
    <property type="entry name" value="ClpS"/>
    <property type="match status" value="1"/>
</dbReference>
<keyword evidence="3" id="KW-0645">Protease</keyword>
<comment type="similarity">
    <text evidence="1">Belongs to the ClpS family.</text>
</comment>
<dbReference type="EMBL" id="CP145316">
    <property type="protein sequence ID" value="XAM17531.1"/>
    <property type="molecule type" value="Genomic_DNA"/>
</dbReference>